<dbReference type="AlphaFoldDB" id="A0A812U268"/>
<evidence type="ECO:0008006" key="3">
    <source>
        <dbReference type="Google" id="ProtNLM"/>
    </source>
</evidence>
<name>A0A812U268_9DINO</name>
<dbReference type="SUPFAM" id="SSF51206">
    <property type="entry name" value="cAMP-binding domain-like"/>
    <property type="match status" value="1"/>
</dbReference>
<comment type="caution">
    <text evidence="1">The sequence shown here is derived from an EMBL/GenBank/DDBJ whole genome shotgun (WGS) entry which is preliminary data.</text>
</comment>
<reference evidence="1" key="1">
    <citation type="submission" date="2021-02" db="EMBL/GenBank/DDBJ databases">
        <authorList>
            <person name="Dougan E. K."/>
            <person name="Rhodes N."/>
            <person name="Thang M."/>
            <person name="Chan C."/>
        </authorList>
    </citation>
    <scope>NUCLEOTIDE SEQUENCE</scope>
</reference>
<dbReference type="InterPro" id="IPR014710">
    <property type="entry name" value="RmlC-like_jellyroll"/>
</dbReference>
<dbReference type="OrthoDB" id="432541at2759"/>
<evidence type="ECO:0000313" key="2">
    <source>
        <dbReference type="Proteomes" id="UP000604046"/>
    </source>
</evidence>
<dbReference type="Gene3D" id="2.60.120.10">
    <property type="entry name" value="Jelly Rolls"/>
    <property type="match status" value="1"/>
</dbReference>
<dbReference type="EMBL" id="CAJNDS010002623">
    <property type="protein sequence ID" value="CAE7548194.1"/>
    <property type="molecule type" value="Genomic_DNA"/>
</dbReference>
<proteinExistence type="predicted"/>
<keyword evidence="2" id="KW-1185">Reference proteome</keyword>
<evidence type="ECO:0000313" key="1">
    <source>
        <dbReference type="EMBL" id="CAE7548194.1"/>
    </source>
</evidence>
<dbReference type="InterPro" id="IPR018490">
    <property type="entry name" value="cNMP-bd_dom_sf"/>
</dbReference>
<dbReference type="Proteomes" id="UP000604046">
    <property type="component" value="Unassembled WGS sequence"/>
</dbReference>
<organism evidence="1 2">
    <name type="scientific">Symbiodinium natans</name>
    <dbReference type="NCBI Taxonomy" id="878477"/>
    <lineage>
        <taxon>Eukaryota</taxon>
        <taxon>Sar</taxon>
        <taxon>Alveolata</taxon>
        <taxon>Dinophyceae</taxon>
        <taxon>Suessiales</taxon>
        <taxon>Symbiodiniaceae</taxon>
        <taxon>Symbiodinium</taxon>
    </lineage>
</organism>
<sequence>MGSQRHPLCLTPTTNYYLLKDFLYRELCRESWSPLLMNHDFLHGLQLRYAVFYTELCVECISDWNLAPQEVLFSSGRKCSNMLFVASGEVFYSTSSSSTRRTAEQPIHGKDFHTVMPSDDLQLIDQTLGPGDWLCEQCLWTPWHYRGRAESLAGATMLCLSDDKLQKAASVHKEVATELVVYARLFVSALNAALSDGLSDLPIVLP</sequence>
<gene>
    <name evidence="1" type="ORF">SNAT2548_LOCUS30767</name>
</gene>
<accession>A0A812U268</accession>
<protein>
    <recommendedName>
        <fullName evidence="3">Cyclic nucleotide-binding domain-containing protein</fullName>
    </recommendedName>
</protein>